<dbReference type="InterPro" id="IPR023395">
    <property type="entry name" value="MCP_dom_sf"/>
</dbReference>
<dbReference type="InterPro" id="IPR050567">
    <property type="entry name" value="Mitochondrial_Carrier"/>
</dbReference>
<keyword evidence="3 10" id="KW-0813">Transport</keyword>
<organism evidence="12 13">
    <name type="scientific">Strigomonas culicis</name>
    <dbReference type="NCBI Taxonomy" id="28005"/>
    <lineage>
        <taxon>Eukaryota</taxon>
        <taxon>Discoba</taxon>
        <taxon>Euglenozoa</taxon>
        <taxon>Kinetoplastea</taxon>
        <taxon>Metakinetoplastina</taxon>
        <taxon>Trypanosomatida</taxon>
        <taxon>Trypanosomatidae</taxon>
        <taxon>Strigomonadinae</taxon>
        <taxon>Strigomonas</taxon>
    </lineage>
</organism>
<evidence type="ECO:0000256" key="4">
    <source>
        <dbReference type="ARBA" id="ARBA00022692"/>
    </source>
</evidence>
<comment type="similarity">
    <text evidence="2 10">Belongs to the mitochondrial carrier (TC 2.A.29) family.</text>
</comment>
<reference evidence="12 13" key="1">
    <citation type="journal article" date="2013" name="PLoS ONE">
        <title>Predicting the Proteins of Angomonas deanei, Strigomonas culicis and Their Respective Endosymbionts Reveals New Aspects of the Trypanosomatidae Family.</title>
        <authorList>
            <person name="Motta M.C."/>
            <person name="Martins A.C."/>
            <person name="de Souza S.S."/>
            <person name="Catta-Preta C.M."/>
            <person name="Silva R."/>
            <person name="Klein C.C."/>
            <person name="de Almeida L.G."/>
            <person name="de Lima Cunha O."/>
            <person name="Ciapina L.P."/>
            <person name="Brocchi M."/>
            <person name="Colabardini A.C."/>
            <person name="de Araujo Lima B."/>
            <person name="Machado C.R."/>
            <person name="de Almeida Soares C.M."/>
            <person name="Probst C.M."/>
            <person name="de Menezes C.B."/>
            <person name="Thompson C.E."/>
            <person name="Bartholomeu D.C."/>
            <person name="Gradia D.F."/>
            <person name="Pavoni D.P."/>
            <person name="Grisard E.C."/>
            <person name="Fantinatti-Garboggini F."/>
            <person name="Marchini F.K."/>
            <person name="Rodrigues-Luiz G.F."/>
            <person name="Wagner G."/>
            <person name="Goldman G.H."/>
            <person name="Fietto J.L."/>
            <person name="Elias M.C."/>
            <person name="Goldman M.H."/>
            <person name="Sagot M.F."/>
            <person name="Pereira M."/>
            <person name="Stoco P.H."/>
            <person name="de Mendonca-Neto R.P."/>
            <person name="Teixeira S.M."/>
            <person name="Maciel T.E."/>
            <person name="de Oliveira Mendes T.A."/>
            <person name="Urmenyi T.P."/>
            <person name="de Souza W."/>
            <person name="Schenkman S."/>
            <person name="de Vasconcelos A.T."/>
        </authorList>
    </citation>
    <scope>NUCLEOTIDE SEQUENCE [LARGE SCALE GENOMIC DNA]</scope>
</reference>
<dbReference type="InterPro" id="IPR018108">
    <property type="entry name" value="MCP_transmembrane"/>
</dbReference>
<evidence type="ECO:0000256" key="2">
    <source>
        <dbReference type="ARBA" id="ARBA00006375"/>
    </source>
</evidence>
<evidence type="ECO:0000313" key="11">
    <source>
        <dbReference type="EMBL" id="EPY25821.1"/>
    </source>
</evidence>
<keyword evidence="7" id="KW-0496">Mitochondrion</keyword>
<evidence type="ECO:0000256" key="3">
    <source>
        <dbReference type="ARBA" id="ARBA00022448"/>
    </source>
</evidence>
<dbReference type="EMBL" id="ATMH01006460">
    <property type="protein sequence ID" value="EPY25821.1"/>
    <property type="molecule type" value="Genomic_DNA"/>
</dbReference>
<name>S9UPB2_9TRYP</name>
<keyword evidence="4 9" id="KW-0812">Transmembrane</keyword>
<dbReference type="GO" id="GO:0031966">
    <property type="term" value="C:mitochondrial membrane"/>
    <property type="evidence" value="ECO:0007669"/>
    <property type="project" value="UniProtKB-SubCell"/>
</dbReference>
<keyword evidence="8 9" id="KW-0472">Membrane</keyword>
<feature type="repeat" description="Solcar" evidence="9">
    <location>
        <begin position="3"/>
        <end position="87"/>
    </location>
</feature>
<dbReference type="OrthoDB" id="409586at2759"/>
<evidence type="ECO:0000256" key="8">
    <source>
        <dbReference type="ARBA" id="ARBA00023136"/>
    </source>
</evidence>
<evidence type="ECO:0000256" key="5">
    <source>
        <dbReference type="ARBA" id="ARBA00022737"/>
    </source>
</evidence>
<dbReference type="Pfam" id="PF00153">
    <property type="entry name" value="Mito_carr"/>
    <property type="match status" value="3"/>
</dbReference>
<gene>
    <name evidence="12" type="ORF">STCU_03907</name>
    <name evidence="11" type="ORF">STCU_06460</name>
</gene>
<accession>S9UPB2</accession>
<evidence type="ECO:0000256" key="10">
    <source>
        <dbReference type="RuleBase" id="RU000488"/>
    </source>
</evidence>
<keyword evidence="6" id="KW-1133">Transmembrane helix</keyword>
<protein>
    <submittedName>
        <fullName evidence="12">Solute carrier family 25 (Mitochondrial carnitine/acylcarnitine transporter), member 20/29</fullName>
    </submittedName>
</protein>
<proteinExistence type="inferred from homology"/>
<evidence type="ECO:0000256" key="6">
    <source>
        <dbReference type="ARBA" id="ARBA00022989"/>
    </source>
</evidence>
<dbReference type="Gene3D" id="1.50.40.10">
    <property type="entry name" value="Mitochondrial carrier domain"/>
    <property type="match status" value="1"/>
</dbReference>
<dbReference type="PANTHER" id="PTHR45624">
    <property type="entry name" value="MITOCHONDRIAL BASIC AMINO ACIDS TRANSPORTER-RELATED"/>
    <property type="match status" value="1"/>
</dbReference>
<evidence type="ECO:0000313" key="13">
    <source>
        <dbReference type="Proteomes" id="UP000015354"/>
    </source>
</evidence>
<feature type="repeat" description="Solcar" evidence="9">
    <location>
        <begin position="102"/>
        <end position="192"/>
    </location>
</feature>
<reference evidence="12" key="2">
    <citation type="submission" date="2013-03" db="EMBL/GenBank/DDBJ databases">
        <authorList>
            <person name="Motta M.C.M."/>
            <person name="Martins A.C.A."/>
            <person name="Preta C.M.C.C."/>
            <person name="Silva R."/>
            <person name="de Souza S.S."/>
            <person name="Klein C.C."/>
            <person name="de Almeida L.G.P."/>
            <person name="Cunha O.L."/>
            <person name="Colabardini A.C."/>
            <person name="Lima B.A."/>
            <person name="Machado C.R."/>
            <person name="Soares C.M.A."/>
            <person name="de Menezes C.B.A."/>
            <person name="Bartolomeu D.C."/>
            <person name="Grisard E.C."/>
            <person name="Fantinatti-Garboggini F."/>
            <person name="Rodrigues-Luiz G.F."/>
            <person name="Wagner G."/>
            <person name="Goldman G.H."/>
            <person name="Fietto J.L.R."/>
            <person name="Ciapina L.P."/>
            <person name="Brocchi M."/>
            <person name="Elias M.C."/>
            <person name="Goldman M.H.S."/>
            <person name="Sagot M.-F."/>
            <person name="Pereira M."/>
            <person name="Stoco P.H."/>
            <person name="Teixeira S.M.R."/>
            <person name="de Mendonca-Neto R.P."/>
            <person name="Maciel T.E.F."/>
            <person name="Mendes T.A.O."/>
            <person name="Urmenyi T.P."/>
            <person name="Teixeira M.M.G."/>
            <person name="de Camargo E.F.P."/>
            <person name="de Sousa W."/>
            <person name="Schenkman S."/>
            <person name="de Vasconcelos A.T.R."/>
        </authorList>
    </citation>
    <scope>NUCLEOTIDE SEQUENCE</scope>
</reference>
<evidence type="ECO:0000256" key="7">
    <source>
        <dbReference type="ARBA" id="ARBA00023128"/>
    </source>
</evidence>
<keyword evidence="5" id="KW-0677">Repeat</keyword>
<dbReference type="Proteomes" id="UP000015354">
    <property type="component" value="Unassembled WGS sequence"/>
</dbReference>
<sequence length="300" mass="33336">MDNEDIREIVAGSVAGALSTAIEYPMDTIKVRMQDGGTKQSLWQCVKRIALDEGVVNGFFRGLPAPVLGGAIEDAVMFLSYRSVTEKFQKLAYDRVAPTDTEPYPVVAVGGAATGVVVALVLTPTDLIKCKMQIQNTLPPAERVYKNSFQCFEITVKKRGLPGLYRGHVAMTLREAIGCCCYFLVYHFLMRSFVPPGHAYHDSSPMLPLCSGGCAGVAFWTSMYPIDAIKTKQQTMKSDYLKLNFRQCCSRLYKTEGVRGFFRGYPITAFRAFPGNAVLFASYEQVNHLWDVVEKKKEST</sequence>
<comment type="caution">
    <text evidence="12">The sequence shown here is derived from an EMBL/GenBank/DDBJ whole genome shotgun (WGS) entry which is preliminary data.</text>
</comment>
<dbReference type="EMBL" id="ATMH01003907">
    <property type="protein sequence ID" value="EPY30758.1"/>
    <property type="molecule type" value="Genomic_DNA"/>
</dbReference>
<comment type="subcellular location">
    <subcellularLocation>
        <location evidence="1">Mitochondrion membrane</location>
        <topology evidence="1">Multi-pass membrane protein</topology>
    </subcellularLocation>
</comment>
<evidence type="ECO:0000256" key="9">
    <source>
        <dbReference type="PROSITE-ProRule" id="PRU00282"/>
    </source>
</evidence>
<feature type="repeat" description="Solcar" evidence="9">
    <location>
        <begin position="203"/>
        <end position="289"/>
    </location>
</feature>
<evidence type="ECO:0000256" key="1">
    <source>
        <dbReference type="ARBA" id="ARBA00004225"/>
    </source>
</evidence>
<dbReference type="SUPFAM" id="SSF103506">
    <property type="entry name" value="Mitochondrial carrier"/>
    <property type="match status" value="1"/>
</dbReference>
<dbReference type="PANTHER" id="PTHR45624:SF48">
    <property type="entry name" value="CARRIER PROTEIN, PUTATIVE-RELATED"/>
    <property type="match status" value="1"/>
</dbReference>
<dbReference type="GO" id="GO:0022857">
    <property type="term" value="F:transmembrane transporter activity"/>
    <property type="evidence" value="ECO:0007669"/>
    <property type="project" value="TreeGrafter"/>
</dbReference>
<keyword evidence="13" id="KW-1185">Reference proteome</keyword>
<evidence type="ECO:0000313" key="12">
    <source>
        <dbReference type="EMBL" id="EPY30758.1"/>
    </source>
</evidence>
<dbReference type="PROSITE" id="PS50920">
    <property type="entry name" value="SOLCAR"/>
    <property type="match status" value="3"/>
</dbReference>
<dbReference type="AlphaFoldDB" id="S9UPB2"/>